<comment type="caution">
    <text evidence="1">The sequence shown here is derived from an EMBL/GenBank/DDBJ whole genome shotgun (WGS) entry which is preliminary data.</text>
</comment>
<protein>
    <submittedName>
        <fullName evidence="1">Uncharacterized protein</fullName>
    </submittedName>
</protein>
<dbReference type="OrthoDB" id="3518524at2"/>
<evidence type="ECO:0000313" key="2">
    <source>
        <dbReference type="Proteomes" id="UP000305778"/>
    </source>
</evidence>
<dbReference type="Proteomes" id="UP000305778">
    <property type="component" value="Unassembled WGS sequence"/>
</dbReference>
<proteinExistence type="predicted"/>
<evidence type="ECO:0000313" key="1">
    <source>
        <dbReference type="EMBL" id="TJZ99665.1"/>
    </source>
</evidence>
<dbReference type="AlphaFoldDB" id="A0A4U0RU48"/>
<keyword evidence="2" id="KW-1185">Reference proteome</keyword>
<accession>A0A4U0RU48</accession>
<gene>
    <name evidence="1" type="ORF">FCI23_44875</name>
</gene>
<dbReference type="EMBL" id="SUMC01000099">
    <property type="protein sequence ID" value="TJZ99665.1"/>
    <property type="molecule type" value="Genomic_DNA"/>
</dbReference>
<reference evidence="1 2" key="1">
    <citation type="submission" date="2019-04" db="EMBL/GenBank/DDBJ databases">
        <title>Streptomyces oryziradicis sp. nov., a novel actinomycete isolated from rhizosphere soil of rice (Oryza sativa L.).</title>
        <authorList>
            <person name="Li C."/>
        </authorList>
    </citation>
    <scope>NUCLEOTIDE SEQUENCE [LARGE SCALE GENOMIC DNA]</scope>
    <source>
        <strain evidence="1 2">NEAU-C40</strain>
    </source>
</reference>
<dbReference type="RefSeq" id="WP_136729809.1">
    <property type="nucleotide sequence ID" value="NZ_SUMC01000099.1"/>
</dbReference>
<sequence>MDTHLFQAFIPAAYTPDNPRPPPRWTAEQAHRTVVFLAQFLQNQRGSTPDLAWWELPQALPARTRYDSLAYERKRRAGDLAEWHGMLLERLADYDAADRLTRLAAHSALAGAESLLFQARPAWRDGEADRARALVGEALTELPGHQELHTFAAEIGAPLTVRAQEAAGRLSR</sequence>
<organism evidence="1 2">
    <name type="scientific">Actinacidiphila oryziradicis</name>
    <dbReference type="NCBI Taxonomy" id="2571141"/>
    <lineage>
        <taxon>Bacteria</taxon>
        <taxon>Bacillati</taxon>
        <taxon>Actinomycetota</taxon>
        <taxon>Actinomycetes</taxon>
        <taxon>Kitasatosporales</taxon>
        <taxon>Streptomycetaceae</taxon>
        <taxon>Actinacidiphila</taxon>
    </lineage>
</organism>
<name>A0A4U0RU48_9ACTN</name>